<comment type="caution">
    <text evidence="2">The sequence shown here is derived from an EMBL/GenBank/DDBJ whole genome shotgun (WGS) entry which is preliminary data.</text>
</comment>
<evidence type="ECO:0000256" key="1">
    <source>
        <dbReference type="ARBA" id="ARBA00014286"/>
    </source>
</evidence>
<dbReference type="RefSeq" id="WP_104712529.1">
    <property type="nucleotide sequence ID" value="NZ_PTRA01000001.1"/>
</dbReference>
<dbReference type="AlphaFoldDB" id="A0A2S7IRN0"/>
<gene>
    <name evidence="2" type="ORF">C5O19_12200</name>
</gene>
<dbReference type="PANTHER" id="PTHR31571">
    <property type="entry name" value="ALTERED INHERITANCE OF MITOCHONDRIA PROTEIN 6"/>
    <property type="match status" value="1"/>
</dbReference>
<dbReference type="PANTHER" id="PTHR31571:SF1">
    <property type="entry name" value="ALTERED INHERITANCE OF MITOCHONDRIA PROTEIN 6"/>
    <property type="match status" value="1"/>
</dbReference>
<dbReference type="GO" id="GO:0006629">
    <property type="term" value="P:lipid metabolic process"/>
    <property type="evidence" value="ECO:0007669"/>
    <property type="project" value="InterPro"/>
</dbReference>
<accession>A0A2S7IRN0</accession>
<organism evidence="2 3">
    <name type="scientific">Siphonobacter curvatus</name>
    <dbReference type="NCBI Taxonomy" id="2094562"/>
    <lineage>
        <taxon>Bacteria</taxon>
        <taxon>Pseudomonadati</taxon>
        <taxon>Bacteroidota</taxon>
        <taxon>Cytophagia</taxon>
        <taxon>Cytophagales</taxon>
        <taxon>Cytophagaceae</taxon>
        <taxon>Siphonobacter</taxon>
    </lineage>
</organism>
<dbReference type="Gene3D" id="3.20.20.190">
    <property type="entry name" value="Phosphatidylinositol (PI) phosphodiesterase"/>
    <property type="match status" value="1"/>
</dbReference>
<protein>
    <recommendedName>
        <fullName evidence="1">Altered inheritance of mitochondria protein 6</fullName>
    </recommendedName>
</protein>
<dbReference type="InterPro" id="IPR051236">
    <property type="entry name" value="HAT_RTT109-like"/>
</dbReference>
<proteinExistence type="predicted"/>
<dbReference type="OrthoDB" id="9794455at2"/>
<dbReference type="InterPro" id="IPR017946">
    <property type="entry name" value="PLC-like_Pdiesterase_TIM-brl"/>
</dbReference>
<reference evidence="3" key="1">
    <citation type="submission" date="2018-02" db="EMBL/GenBank/DDBJ databases">
        <title>Genome sequencing of Solimonas sp. HR-BB.</title>
        <authorList>
            <person name="Lee Y."/>
            <person name="Jeon C.O."/>
        </authorList>
    </citation>
    <scope>NUCLEOTIDE SEQUENCE [LARGE SCALE GENOMIC DNA]</scope>
    <source>
        <strain evidence="3">HR-U</strain>
    </source>
</reference>
<evidence type="ECO:0000313" key="2">
    <source>
        <dbReference type="EMBL" id="PQA60342.1"/>
    </source>
</evidence>
<evidence type="ECO:0000313" key="3">
    <source>
        <dbReference type="Proteomes" id="UP000239590"/>
    </source>
</evidence>
<name>A0A2S7IRN0_9BACT</name>
<dbReference type="EMBL" id="PTRA01000001">
    <property type="protein sequence ID" value="PQA60342.1"/>
    <property type="molecule type" value="Genomic_DNA"/>
</dbReference>
<dbReference type="SUPFAM" id="SSF51695">
    <property type="entry name" value="PLC-like phosphodiesterases"/>
    <property type="match status" value="1"/>
</dbReference>
<dbReference type="Proteomes" id="UP000239590">
    <property type="component" value="Unassembled WGS sequence"/>
</dbReference>
<dbReference type="GO" id="GO:0008081">
    <property type="term" value="F:phosphoric diester hydrolase activity"/>
    <property type="evidence" value="ECO:0007669"/>
    <property type="project" value="InterPro"/>
</dbReference>
<keyword evidence="3" id="KW-1185">Reference proteome</keyword>
<sequence length="251" mass="28479">MKRLFTACLLLGTIQAGLSQTNFKYRPSAHSHNDYEQIKPLENAYALGFGSIEADVYVQNGELMVAHERNEIKPERTFRQLYLTPLLKLVRQHEGYPYPGHHPLQLMVDLKDAEALPLLEHLLKSHQFELKQVRFVVSGNMPRPEEFKNYDPIINFDGRRSQSYAADAKARVPLISADFKEFSTQAWDGITPLPKEVESKLKTFVAQAHANGQKTRVWGTPNTALAYQTLQKIGLDYIGSDQLDKLAATLN</sequence>